<reference evidence="2" key="1">
    <citation type="submission" date="2021-09" db="EMBL/GenBank/DDBJ databases">
        <title>Genomic analysis of Ralstonia spp.</title>
        <authorList>
            <person name="Aburjaile F."/>
            <person name="Ariute J.C."/>
            <person name="Pais A.K.L."/>
            <person name="Albuquerque G.M.R."/>
            <person name="Silva A.M.F."/>
            <person name="Brenig B."/>
            <person name="Azevedo V."/>
            <person name="Matiuzzi M."/>
            <person name="Ramos R."/>
            <person name="Goes-Neto A."/>
            <person name="Soares S."/>
            <person name="Iseppon A.M.B."/>
            <person name="Souza E."/>
            <person name="Gama M."/>
        </authorList>
    </citation>
    <scope>NUCLEOTIDE SEQUENCE</scope>
    <source>
        <strain evidence="2">CCRMRs91</strain>
    </source>
</reference>
<name>A0AAW5ZVD3_RALSL</name>
<dbReference type="RefSeq" id="WP_271657482.1">
    <property type="nucleotide sequence ID" value="NZ_JAIVFG010000121.1"/>
</dbReference>
<proteinExistence type="predicted"/>
<feature type="signal peptide" evidence="1">
    <location>
        <begin position="1"/>
        <end position="21"/>
    </location>
</feature>
<dbReference type="AlphaFoldDB" id="A0AAW5ZVD3"/>
<keyword evidence="1" id="KW-0732">Signal</keyword>
<comment type="caution">
    <text evidence="2">The sequence shown here is derived from an EMBL/GenBank/DDBJ whole genome shotgun (WGS) entry which is preliminary data.</text>
</comment>
<evidence type="ECO:0000313" key="2">
    <source>
        <dbReference type="EMBL" id="MDB0574074.1"/>
    </source>
</evidence>
<dbReference type="Proteomes" id="UP001144050">
    <property type="component" value="Unassembled WGS sequence"/>
</dbReference>
<feature type="chain" id="PRO_5043588418" evidence="1">
    <location>
        <begin position="22"/>
        <end position="67"/>
    </location>
</feature>
<evidence type="ECO:0000256" key="1">
    <source>
        <dbReference type="SAM" id="SignalP"/>
    </source>
</evidence>
<evidence type="ECO:0000313" key="3">
    <source>
        <dbReference type="Proteomes" id="UP001144050"/>
    </source>
</evidence>
<protein>
    <submittedName>
        <fullName evidence="2">Uncharacterized protein</fullName>
    </submittedName>
</protein>
<dbReference type="EMBL" id="JAIVFG010000121">
    <property type="protein sequence ID" value="MDB0574074.1"/>
    <property type="molecule type" value="Genomic_DNA"/>
</dbReference>
<sequence length="67" mass="6826">MPTRLVVLSAIAAALSGHARADVLTVAQVLPLEGSAELSTRSIADTADITREVSQAGSIGRAGRVLN</sequence>
<gene>
    <name evidence="2" type="ORF">LBW59_25450</name>
</gene>
<organism evidence="2 3">
    <name type="scientific">Ralstonia solanacearum</name>
    <name type="common">Pseudomonas solanacearum</name>
    <dbReference type="NCBI Taxonomy" id="305"/>
    <lineage>
        <taxon>Bacteria</taxon>
        <taxon>Pseudomonadati</taxon>
        <taxon>Pseudomonadota</taxon>
        <taxon>Betaproteobacteria</taxon>
        <taxon>Burkholderiales</taxon>
        <taxon>Burkholderiaceae</taxon>
        <taxon>Ralstonia</taxon>
        <taxon>Ralstonia solanacearum species complex</taxon>
    </lineage>
</organism>
<accession>A0AAW5ZVD3</accession>